<keyword evidence="9" id="KW-0443">Lipid metabolism</keyword>
<dbReference type="InterPro" id="IPR036444">
    <property type="entry name" value="PLipase_A2_dom_sf"/>
</dbReference>
<keyword evidence="11" id="KW-0732">Signal</keyword>
<keyword evidence="5" id="KW-0964">Secreted</keyword>
<organism evidence="13 14">
    <name type="scientific">Blomia tropicalis</name>
    <name type="common">Mite</name>
    <dbReference type="NCBI Taxonomy" id="40697"/>
    <lineage>
        <taxon>Eukaryota</taxon>
        <taxon>Metazoa</taxon>
        <taxon>Ecdysozoa</taxon>
        <taxon>Arthropoda</taxon>
        <taxon>Chelicerata</taxon>
        <taxon>Arachnida</taxon>
        <taxon>Acari</taxon>
        <taxon>Acariformes</taxon>
        <taxon>Sarcoptiformes</taxon>
        <taxon>Astigmata</taxon>
        <taxon>Glycyphagoidea</taxon>
        <taxon>Echimyopodidae</taxon>
        <taxon>Blomia</taxon>
    </lineage>
</organism>
<evidence type="ECO:0000256" key="9">
    <source>
        <dbReference type="ARBA" id="ARBA00023098"/>
    </source>
</evidence>
<comment type="subcellular location">
    <subcellularLocation>
        <location evidence="3">Secreted</location>
    </subcellularLocation>
</comment>
<dbReference type="OMA" id="FIWALEN"/>
<dbReference type="EMBL" id="JAPWDV010000001">
    <property type="protein sequence ID" value="KAJ6223639.1"/>
    <property type="molecule type" value="Genomic_DNA"/>
</dbReference>
<accession>A0A9Q0MDV9</accession>
<evidence type="ECO:0000256" key="5">
    <source>
        <dbReference type="ARBA" id="ARBA00022525"/>
    </source>
</evidence>
<dbReference type="GO" id="GO:0006644">
    <property type="term" value="P:phospholipid metabolic process"/>
    <property type="evidence" value="ECO:0007669"/>
    <property type="project" value="InterPro"/>
</dbReference>
<evidence type="ECO:0000259" key="12">
    <source>
        <dbReference type="Pfam" id="PF05826"/>
    </source>
</evidence>
<evidence type="ECO:0000256" key="7">
    <source>
        <dbReference type="ARBA" id="ARBA00022837"/>
    </source>
</evidence>
<keyword evidence="6" id="KW-0378">Hydrolase</keyword>
<reference evidence="13" key="1">
    <citation type="submission" date="2022-12" db="EMBL/GenBank/DDBJ databases">
        <title>Genome assemblies of Blomia tropicalis.</title>
        <authorList>
            <person name="Cui Y."/>
        </authorList>
    </citation>
    <scope>NUCLEOTIDE SEQUENCE</scope>
    <source>
        <tissue evidence="13">Adult mites</tissue>
    </source>
</reference>
<name>A0A9Q0MDV9_BLOTA</name>
<dbReference type="InterPro" id="IPR016090">
    <property type="entry name" value="PLA2-like_dom"/>
</dbReference>
<evidence type="ECO:0000256" key="2">
    <source>
        <dbReference type="ARBA" id="ARBA00001913"/>
    </source>
</evidence>
<dbReference type="Pfam" id="PF05826">
    <property type="entry name" value="Phospholip_A2_2"/>
    <property type="match status" value="1"/>
</dbReference>
<dbReference type="Proteomes" id="UP001142055">
    <property type="component" value="Chromosome 1"/>
</dbReference>
<dbReference type="GO" id="GO:0050482">
    <property type="term" value="P:arachidonate secretion"/>
    <property type="evidence" value="ECO:0007669"/>
    <property type="project" value="InterPro"/>
</dbReference>
<gene>
    <name evidence="13" type="ORF">RDWZM_002184</name>
</gene>
<evidence type="ECO:0000256" key="3">
    <source>
        <dbReference type="ARBA" id="ARBA00004613"/>
    </source>
</evidence>
<feature type="chain" id="PRO_5040362039" description="Phospholipase A2-like central domain-containing protein" evidence="11">
    <location>
        <begin position="21"/>
        <end position="318"/>
    </location>
</feature>
<comment type="similarity">
    <text evidence="4">Belongs to the phospholipase A2 family. Group III subfamily.</text>
</comment>
<evidence type="ECO:0000313" key="13">
    <source>
        <dbReference type="EMBL" id="KAJ6223639.1"/>
    </source>
</evidence>
<evidence type="ECO:0000256" key="1">
    <source>
        <dbReference type="ARBA" id="ARBA00001604"/>
    </source>
</evidence>
<protein>
    <recommendedName>
        <fullName evidence="12">Phospholipase A2-like central domain-containing protein</fullName>
    </recommendedName>
</protein>
<evidence type="ECO:0000256" key="11">
    <source>
        <dbReference type="SAM" id="SignalP"/>
    </source>
</evidence>
<comment type="caution">
    <text evidence="13">The sequence shown here is derived from an EMBL/GenBank/DDBJ whole genome shotgun (WGS) entry which is preliminary data.</text>
</comment>
<keyword evidence="8" id="KW-0442">Lipid degradation</keyword>
<evidence type="ECO:0000256" key="8">
    <source>
        <dbReference type="ARBA" id="ARBA00022963"/>
    </source>
</evidence>
<evidence type="ECO:0000256" key="6">
    <source>
        <dbReference type="ARBA" id="ARBA00022801"/>
    </source>
</evidence>
<dbReference type="GO" id="GO:0004623">
    <property type="term" value="F:phospholipase A2 activity"/>
    <property type="evidence" value="ECO:0007669"/>
    <property type="project" value="UniProtKB-EC"/>
</dbReference>
<evidence type="ECO:0000313" key="14">
    <source>
        <dbReference type="Proteomes" id="UP001142055"/>
    </source>
</evidence>
<sequence>MVSFIKLLLNLTLMLIATGGSDLMPSSRSNEIDTNNESLSDRITSLIRNTLNMINYEWTEFNHPHTHLLALETNKTLAIIELRQTLTNDRSRSPSDSFEIIDCTIFDMKKRRREGEQFLNVLQEPENNVTFNRYEANYQTVLDALELCRLLWKDQTENSIDPTQSVIKLFIQNIFDSFSGTGEGFNAPGTLWCGPGDRAENYWDLGPEAEIDTCCREHDHCPIRLGKDEADYGAINNNSFTMSLCECDERFKRCIDDTGSYGRKIGWIYSHFVHHCLEPVDEQVNCKQHMEQSTNEQNKIARRSKCSQPKFVVRSINF</sequence>
<comment type="cofactor">
    <cofactor evidence="2">
        <name>Ca(2+)</name>
        <dbReference type="ChEBI" id="CHEBI:29108"/>
    </cofactor>
</comment>
<dbReference type="Gene3D" id="1.20.90.10">
    <property type="entry name" value="Phospholipase A2 domain"/>
    <property type="match status" value="1"/>
</dbReference>
<evidence type="ECO:0000256" key="10">
    <source>
        <dbReference type="ARBA" id="ARBA00023145"/>
    </source>
</evidence>
<dbReference type="GO" id="GO:0005576">
    <property type="term" value="C:extracellular region"/>
    <property type="evidence" value="ECO:0007669"/>
    <property type="project" value="UniProtKB-SubCell"/>
</dbReference>
<keyword evidence="7" id="KW-0106">Calcium</keyword>
<comment type="catalytic activity">
    <reaction evidence="1">
        <text>a 1,2-diacyl-sn-glycero-3-phosphocholine + H2O = a 1-acyl-sn-glycero-3-phosphocholine + a fatty acid + H(+)</text>
        <dbReference type="Rhea" id="RHEA:15801"/>
        <dbReference type="ChEBI" id="CHEBI:15377"/>
        <dbReference type="ChEBI" id="CHEBI:15378"/>
        <dbReference type="ChEBI" id="CHEBI:28868"/>
        <dbReference type="ChEBI" id="CHEBI:57643"/>
        <dbReference type="ChEBI" id="CHEBI:58168"/>
        <dbReference type="EC" id="3.1.1.4"/>
    </reaction>
</comment>
<keyword evidence="14" id="KW-1185">Reference proteome</keyword>
<dbReference type="GO" id="GO:0016042">
    <property type="term" value="P:lipid catabolic process"/>
    <property type="evidence" value="ECO:0007669"/>
    <property type="project" value="UniProtKB-KW"/>
</dbReference>
<dbReference type="SUPFAM" id="SSF48619">
    <property type="entry name" value="Phospholipase A2, PLA2"/>
    <property type="match status" value="1"/>
</dbReference>
<proteinExistence type="inferred from homology"/>
<dbReference type="InterPro" id="IPR033113">
    <property type="entry name" value="PLA2_histidine"/>
</dbReference>
<feature type="signal peptide" evidence="11">
    <location>
        <begin position="1"/>
        <end position="20"/>
    </location>
</feature>
<dbReference type="AlphaFoldDB" id="A0A9Q0MDV9"/>
<keyword evidence="10" id="KW-0865">Zymogen</keyword>
<dbReference type="PROSITE" id="PS00118">
    <property type="entry name" value="PA2_HIS"/>
    <property type="match status" value="1"/>
</dbReference>
<dbReference type="PANTHER" id="PTHR12253">
    <property type="entry name" value="RH14732P"/>
    <property type="match status" value="1"/>
</dbReference>
<evidence type="ECO:0000256" key="4">
    <source>
        <dbReference type="ARBA" id="ARBA00009659"/>
    </source>
</evidence>
<feature type="domain" description="Phospholipase A2-like central" evidence="12">
    <location>
        <begin position="187"/>
        <end position="276"/>
    </location>
</feature>